<dbReference type="RefSeq" id="WP_014244935.1">
    <property type="nucleotide sequence ID" value="NC_016620.1"/>
</dbReference>
<gene>
    <name evidence="1" type="ordered locus">BMS_2361</name>
</gene>
<accession>E1X4T2</accession>
<evidence type="ECO:0000313" key="1">
    <source>
        <dbReference type="EMBL" id="CBW27158.1"/>
    </source>
</evidence>
<dbReference type="KEGG" id="bmx:BMS_2361"/>
<dbReference type="PATRIC" id="fig|862908.3.peg.2248"/>
<sequence length="835" mass="96614">MKLFLLIIFSIMQTHASEEWYNYERIMLIKSKSNFILDEGLITYSKSNKWYIPLEDLFDSIGANYKYNKNERVIQGFIFKKSNVYKIDLNECVLYLKNRKEKFECNDFIPLEDYLLLSTPVVEKLIDIKIKIDSLSSSMTLEYHSLFPPEEKEKRSERKIGKAKRRAIFPVEKNERDWIDGFNFDQDISGDIYRSQSGDSRGAIRHETSLSAEFLKSELYTDYRGVDRKQESFWLSLERNDYRNRIFGDVGLSEVKVVNFNLPTTNLVGGGQKLTGIYFSNRSLYKASNFTKEDFSGPLEKDWEVELYQNDILIARELGTAEKQRYEFNGVDLYYGMNRFKFIFYGPKGERRYESKNLNITDAFIEADKLVNVAGAYGFDENDKENYSLSLSKNLFKRVQFELNTVKSYEYTTGVTTNYFGGSLNTFLNSTLLDLNYINDGENRAIETALKFNTLGVNTNLSYINNSGVKSSILGHSNPVDYSWNANFLLPLRFIKNLQTFNRISYKKKIGIDDNYTDFLNRISLSIRNFYISNSMSVENTIFTNEIFTRYNFGKSSFKFKNRWGKEGLRDSELSYTFSNRKKNSYSSALVYAYEQSTTNLRFRADRRFRNFFAGVSLDVGNKGDYGAGVNLSYGLVYDEDTGINLYNKRTTEYSNIKASAFHDLNGDGIRNDNEELIRDVEFYRLSGNERESTNHTGYAFFSFVQPFSPTDIKISLTNIQNIYLRPKTLGKRVWGRVGKTASVEFPLQIEGDIEGEIDFIDGNKRKKITANLVSNGKILKRIHADKDGYFYSGGIKPGKYTLKVICDDCDGRVFEKTFNMPKEGDSLFLEGVRI</sequence>
<reference evidence="2" key="1">
    <citation type="journal article" date="2013" name="ISME J.">
        <title>A small predatory core genome in the divergent marine Bacteriovorax marinus SJ and the terrestrial Bdellovibrio bacteriovorus.</title>
        <authorList>
            <person name="Crossman L.C."/>
            <person name="Chen H."/>
            <person name="Cerdeno-Tarraga A.M."/>
            <person name="Brooks K."/>
            <person name="Quail M.A."/>
            <person name="Pineiro S.A."/>
            <person name="Hobley L."/>
            <person name="Sockett R.E."/>
            <person name="Bentley S.D."/>
            <person name="Parkhill J."/>
            <person name="Williams H.N."/>
            <person name="Stine O.C."/>
        </authorList>
    </citation>
    <scope>NUCLEOTIDE SEQUENCE [LARGE SCALE GENOMIC DNA]</scope>
    <source>
        <strain evidence="2">ATCC BAA-682 / DSM 15412 / SJ</strain>
    </source>
</reference>
<name>E1X4T2_HALMS</name>
<dbReference type="STRING" id="862908.BMS_2361"/>
<evidence type="ECO:0000313" key="2">
    <source>
        <dbReference type="Proteomes" id="UP000008963"/>
    </source>
</evidence>
<dbReference type="SUPFAM" id="SSF49478">
    <property type="entry name" value="Cna protein B-type domain"/>
    <property type="match status" value="1"/>
</dbReference>
<dbReference type="AlphaFoldDB" id="E1X4T2"/>
<dbReference type="OrthoDB" id="121544at2"/>
<dbReference type="HOGENOM" id="CLU_340040_0_0_7"/>
<dbReference type="EMBL" id="FQ312005">
    <property type="protein sequence ID" value="CBW27158.1"/>
    <property type="molecule type" value="Genomic_DNA"/>
</dbReference>
<dbReference type="eggNOG" id="COG3188">
    <property type="taxonomic scope" value="Bacteria"/>
</dbReference>
<keyword evidence="2" id="KW-1185">Reference proteome</keyword>
<proteinExistence type="predicted"/>
<organism evidence="1 2">
    <name type="scientific">Halobacteriovorax marinus (strain ATCC BAA-682 / DSM 15412 / SJ)</name>
    <name type="common">Bacteriovorax marinus</name>
    <dbReference type="NCBI Taxonomy" id="862908"/>
    <lineage>
        <taxon>Bacteria</taxon>
        <taxon>Pseudomonadati</taxon>
        <taxon>Bdellovibrionota</taxon>
        <taxon>Bacteriovoracia</taxon>
        <taxon>Bacteriovoracales</taxon>
        <taxon>Halobacteriovoraceae</taxon>
        <taxon>Halobacteriovorax</taxon>
    </lineage>
</organism>
<protein>
    <submittedName>
        <fullName evidence="1">Exported protein</fullName>
    </submittedName>
</protein>
<dbReference type="Proteomes" id="UP000008963">
    <property type="component" value="Chromosome"/>
</dbReference>